<protein>
    <submittedName>
        <fullName evidence="2">Uncharacterized protein</fullName>
    </submittedName>
</protein>
<evidence type="ECO:0000256" key="1">
    <source>
        <dbReference type="SAM" id="MobiDB-lite"/>
    </source>
</evidence>
<feature type="region of interest" description="Disordered" evidence="1">
    <location>
        <begin position="1"/>
        <end position="24"/>
    </location>
</feature>
<dbReference type="EMBL" id="GBRH01205263">
    <property type="protein sequence ID" value="JAD92632.1"/>
    <property type="molecule type" value="Transcribed_RNA"/>
</dbReference>
<sequence length="24" mass="2601">MEGRSGVRRREEKKPTGAGAEGIE</sequence>
<accession>A0A0A9E9J8</accession>
<evidence type="ECO:0000313" key="2">
    <source>
        <dbReference type="EMBL" id="JAD92632.1"/>
    </source>
</evidence>
<organism evidence="2">
    <name type="scientific">Arundo donax</name>
    <name type="common">Giant reed</name>
    <name type="synonym">Donax arundinaceus</name>
    <dbReference type="NCBI Taxonomy" id="35708"/>
    <lineage>
        <taxon>Eukaryota</taxon>
        <taxon>Viridiplantae</taxon>
        <taxon>Streptophyta</taxon>
        <taxon>Embryophyta</taxon>
        <taxon>Tracheophyta</taxon>
        <taxon>Spermatophyta</taxon>
        <taxon>Magnoliopsida</taxon>
        <taxon>Liliopsida</taxon>
        <taxon>Poales</taxon>
        <taxon>Poaceae</taxon>
        <taxon>PACMAD clade</taxon>
        <taxon>Arundinoideae</taxon>
        <taxon>Arundineae</taxon>
        <taxon>Arundo</taxon>
    </lineage>
</organism>
<name>A0A0A9E9J8_ARUDO</name>
<reference evidence="2" key="2">
    <citation type="journal article" date="2015" name="Data Brief">
        <title>Shoot transcriptome of the giant reed, Arundo donax.</title>
        <authorList>
            <person name="Barrero R.A."/>
            <person name="Guerrero F.D."/>
            <person name="Moolhuijzen P."/>
            <person name="Goolsby J.A."/>
            <person name="Tidwell J."/>
            <person name="Bellgard S.E."/>
            <person name="Bellgard M.I."/>
        </authorList>
    </citation>
    <scope>NUCLEOTIDE SEQUENCE</scope>
    <source>
        <tissue evidence="2">Shoot tissue taken approximately 20 cm above the soil surface</tissue>
    </source>
</reference>
<proteinExistence type="predicted"/>
<feature type="compositionally biased region" description="Basic and acidic residues" evidence="1">
    <location>
        <begin position="1"/>
        <end position="15"/>
    </location>
</feature>
<dbReference type="AlphaFoldDB" id="A0A0A9E9J8"/>
<reference evidence="2" key="1">
    <citation type="submission" date="2014-09" db="EMBL/GenBank/DDBJ databases">
        <authorList>
            <person name="Magalhaes I.L.F."/>
            <person name="Oliveira U."/>
            <person name="Santos F.R."/>
            <person name="Vidigal T.H.D.A."/>
            <person name="Brescovit A.D."/>
            <person name="Santos A.J."/>
        </authorList>
    </citation>
    <scope>NUCLEOTIDE SEQUENCE</scope>
    <source>
        <tissue evidence="2">Shoot tissue taken approximately 20 cm above the soil surface</tissue>
    </source>
</reference>